<organism evidence="3 4">
    <name type="scientific">Kibdelosporangium phytohabitans</name>
    <dbReference type="NCBI Taxonomy" id="860235"/>
    <lineage>
        <taxon>Bacteria</taxon>
        <taxon>Bacillati</taxon>
        <taxon>Actinomycetota</taxon>
        <taxon>Actinomycetes</taxon>
        <taxon>Pseudonocardiales</taxon>
        <taxon>Pseudonocardiaceae</taxon>
        <taxon>Kibdelosporangium</taxon>
    </lineage>
</organism>
<keyword evidence="2" id="KW-0378">Hydrolase</keyword>
<dbReference type="InterPro" id="IPR029058">
    <property type="entry name" value="AB_hydrolase_fold"/>
</dbReference>
<proteinExistence type="predicted"/>
<name>A0A0N9HVQ9_9PSEU</name>
<evidence type="ECO:0000256" key="1">
    <source>
        <dbReference type="ARBA" id="ARBA00022729"/>
    </source>
</evidence>
<dbReference type="InterPro" id="IPR050955">
    <property type="entry name" value="Plant_Biomass_Hydrol_Est"/>
</dbReference>
<dbReference type="Pfam" id="PF10503">
    <property type="entry name" value="Esterase_PHB"/>
    <property type="match status" value="1"/>
</dbReference>
<dbReference type="KEGG" id="kphy:AOZ06_22395"/>
<keyword evidence="1" id="KW-0732">Signal</keyword>
<dbReference type="GO" id="GO:0005576">
    <property type="term" value="C:extracellular region"/>
    <property type="evidence" value="ECO:0007669"/>
    <property type="project" value="InterPro"/>
</dbReference>
<gene>
    <name evidence="3" type="ORF">AOZ06_22395</name>
</gene>
<evidence type="ECO:0008006" key="5">
    <source>
        <dbReference type="Google" id="ProtNLM"/>
    </source>
</evidence>
<protein>
    <recommendedName>
        <fullName evidence="5">Esterase</fullName>
    </recommendedName>
</protein>
<reference evidence="3 4" key="1">
    <citation type="submission" date="2015-07" db="EMBL/GenBank/DDBJ databases">
        <title>Genome sequencing of Kibdelosporangium phytohabitans.</title>
        <authorList>
            <person name="Qin S."/>
            <person name="Xing K."/>
        </authorList>
    </citation>
    <scope>NUCLEOTIDE SEQUENCE [LARGE SCALE GENOMIC DNA]</scope>
    <source>
        <strain evidence="3 4">KLBMP1111</strain>
    </source>
</reference>
<dbReference type="PANTHER" id="PTHR43037:SF1">
    <property type="entry name" value="BLL1128 PROTEIN"/>
    <property type="match status" value="1"/>
</dbReference>
<dbReference type="SUPFAM" id="SSF53474">
    <property type="entry name" value="alpha/beta-Hydrolases"/>
    <property type="match status" value="1"/>
</dbReference>
<dbReference type="STRING" id="860235.AOZ06_22395"/>
<dbReference type="GO" id="GO:0016787">
    <property type="term" value="F:hydrolase activity"/>
    <property type="evidence" value="ECO:0007669"/>
    <property type="project" value="UniProtKB-KW"/>
</dbReference>
<sequence>MALGLLPVTVGQAAAAGRDIRGTFANQAGLVEYQVHLPPRYRPDVPMPVLLAIHGCRMTGYTFNSMQDTSRFSQIADREGFIVVYPSQSPLRNLLGCWNFQAPGNQVRGQGEPSLLTGMVNKVVHEFDADRKRVHVIGASSGAAMTSILAVTYPDVFASAAIFAGCEYACDKVLTAGPENISPVTTARQAYAQMGSRARQVPVSVIQGDADATVPPLFAARLVTHFAALDDLVADGTLDGDVDDVPETSARVVDDGDRPYVKTTYSARGGGAPLIEKYLIEGLGHKWPKGGKADFVDPLGPDISSLVWKDFFATHALP</sequence>
<evidence type="ECO:0000313" key="3">
    <source>
        <dbReference type="EMBL" id="ALG09292.1"/>
    </source>
</evidence>
<dbReference type="PANTHER" id="PTHR43037">
    <property type="entry name" value="UNNAMED PRODUCT-RELATED"/>
    <property type="match status" value="1"/>
</dbReference>
<dbReference type="AlphaFoldDB" id="A0A0N9HVQ9"/>
<dbReference type="Gene3D" id="3.40.50.1820">
    <property type="entry name" value="alpha/beta hydrolase"/>
    <property type="match status" value="1"/>
</dbReference>
<dbReference type="InterPro" id="IPR010126">
    <property type="entry name" value="Esterase_phb"/>
</dbReference>
<accession>A0A0N9HVQ9</accession>
<dbReference type="NCBIfam" id="TIGR01840">
    <property type="entry name" value="esterase_phb"/>
    <property type="match status" value="1"/>
</dbReference>
<evidence type="ECO:0000256" key="2">
    <source>
        <dbReference type="ARBA" id="ARBA00022801"/>
    </source>
</evidence>
<keyword evidence="4" id="KW-1185">Reference proteome</keyword>
<dbReference type="EMBL" id="CP012752">
    <property type="protein sequence ID" value="ALG09292.1"/>
    <property type="molecule type" value="Genomic_DNA"/>
</dbReference>
<dbReference type="Proteomes" id="UP000063699">
    <property type="component" value="Chromosome"/>
</dbReference>
<evidence type="ECO:0000313" key="4">
    <source>
        <dbReference type="Proteomes" id="UP000063699"/>
    </source>
</evidence>